<dbReference type="InterPro" id="IPR050564">
    <property type="entry name" value="F420-G6PD/mer"/>
</dbReference>
<dbReference type="Gene3D" id="3.20.20.30">
    <property type="entry name" value="Luciferase-like domain"/>
    <property type="match status" value="1"/>
</dbReference>
<keyword evidence="3" id="KW-1185">Reference proteome</keyword>
<evidence type="ECO:0000313" key="2">
    <source>
        <dbReference type="EMBL" id="GAA4024292.1"/>
    </source>
</evidence>
<protein>
    <submittedName>
        <fullName evidence="2">LLM class flavin-dependent oxidoreductase</fullName>
    </submittedName>
</protein>
<accession>A0ABP7TCR7</accession>
<dbReference type="PANTHER" id="PTHR43244">
    <property type="match status" value="1"/>
</dbReference>
<evidence type="ECO:0000259" key="1">
    <source>
        <dbReference type="Pfam" id="PF00296"/>
    </source>
</evidence>
<dbReference type="Pfam" id="PF00296">
    <property type="entry name" value="Bac_luciferase"/>
    <property type="match status" value="1"/>
</dbReference>
<dbReference type="SUPFAM" id="SSF51679">
    <property type="entry name" value="Bacterial luciferase-like"/>
    <property type="match status" value="1"/>
</dbReference>
<reference evidence="3" key="1">
    <citation type="journal article" date="2019" name="Int. J. Syst. Evol. Microbiol.">
        <title>The Global Catalogue of Microorganisms (GCM) 10K type strain sequencing project: providing services to taxonomists for standard genome sequencing and annotation.</title>
        <authorList>
            <consortium name="The Broad Institute Genomics Platform"/>
            <consortium name="The Broad Institute Genome Sequencing Center for Infectious Disease"/>
            <person name="Wu L."/>
            <person name="Ma J."/>
        </authorList>
    </citation>
    <scope>NUCLEOTIDE SEQUENCE [LARGE SCALE GENOMIC DNA]</scope>
    <source>
        <strain evidence="3">JCM 16924</strain>
    </source>
</reference>
<dbReference type="InterPro" id="IPR011251">
    <property type="entry name" value="Luciferase-like_dom"/>
</dbReference>
<dbReference type="Proteomes" id="UP001500456">
    <property type="component" value="Unassembled WGS sequence"/>
</dbReference>
<name>A0ABP7TCR7_9ACTN</name>
<comment type="caution">
    <text evidence="2">The sequence shown here is derived from an EMBL/GenBank/DDBJ whole genome shotgun (WGS) entry which is preliminary data.</text>
</comment>
<feature type="domain" description="Luciferase-like" evidence="1">
    <location>
        <begin position="29"/>
        <end position="324"/>
    </location>
</feature>
<proteinExistence type="predicted"/>
<gene>
    <name evidence="2" type="ORF">GCM10022232_82050</name>
</gene>
<evidence type="ECO:0000313" key="3">
    <source>
        <dbReference type="Proteomes" id="UP001500456"/>
    </source>
</evidence>
<dbReference type="EMBL" id="BAAAZX010000036">
    <property type="protein sequence ID" value="GAA4024292.1"/>
    <property type="molecule type" value="Genomic_DNA"/>
</dbReference>
<dbReference type="RefSeq" id="WP_345570331.1">
    <property type="nucleotide sequence ID" value="NZ_BAAAZX010000036.1"/>
</dbReference>
<dbReference type="InterPro" id="IPR036661">
    <property type="entry name" value="Luciferase-like_sf"/>
</dbReference>
<dbReference type="PANTHER" id="PTHR43244:SF2">
    <property type="entry name" value="CONSERVED HYPOTHETICAL ALANINE AND PROLINE-RICH PROTEIN"/>
    <property type="match status" value="1"/>
</dbReference>
<organism evidence="2 3">
    <name type="scientific">Streptomyces plumbiresistens</name>
    <dbReference type="NCBI Taxonomy" id="511811"/>
    <lineage>
        <taxon>Bacteria</taxon>
        <taxon>Bacillati</taxon>
        <taxon>Actinomycetota</taxon>
        <taxon>Actinomycetes</taxon>
        <taxon>Kitasatosporales</taxon>
        <taxon>Streptomycetaceae</taxon>
        <taxon>Streptomyces</taxon>
    </lineage>
</organism>
<sequence>MTTSSSSSATHGRSPAGLDVSASFATTLHTPEHIRIAEELGFKRAWLYDTPQQSPDVWMTLALAAERTHRIGLGPGVLVPALRHPMVNASGAAALERLAPGRVAVAFGTGYTGRRAMGQQPVSWAYMTRYVTAFRALLRGETVEWEGSPMRMLHTPEYPRGAPDTIPVYIAAIGPKGTAIAESLGDGVFIMGIDGVSEEVTKKFESVVYGTAGSVLGDGEDLGSERLRTAAGPALAQLFHISYELGGEEAVKALPGGLEWLAVVQETPEAERHLAVHHGHLLRLNDADTAAWNAGGNTLVGHTLTGTAGDVLARVKDLAAQGVTEITYQPAGDIRRELEAFADAVGLRR</sequence>